<dbReference type="PANTHER" id="PTHR12895">
    <property type="entry name" value="DYMECLIN"/>
    <property type="match status" value="1"/>
</dbReference>
<comment type="similarity">
    <text evidence="1">Belongs to the dymeclin family.</text>
</comment>
<keyword evidence="6" id="KW-1185">Reference proteome</keyword>
<dbReference type="Pfam" id="PF09742">
    <property type="entry name" value="Dymeclin"/>
    <property type="match status" value="1"/>
</dbReference>
<keyword evidence="3" id="KW-0519">Myristate</keyword>
<proteinExistence type="inferred from homology"/>
<dbReference type="InterPro" id="IPR019142">
    <property type="entry name" value="Dymeclin"/>
</dbReference>
<organism evidence="5 6">
    <name type="scientific">Blepharisma stoltei</name>
    <dbReference type="NCBI Taxonomy" id="1481888"/>
    <lineage>
        <taxon>Eukaryota</taxon>
        <taxon>Sar</taxon>
        <taxon>Alveolata</taxon>
        <taxon>Ciliophora</taxon>
        <taxon>Postciliodesmatophora</taxon>
        <taxon>Heterotrichea</taxon>
        <taxon>Heterotrichida</taxon>
        <taxon>Blepharismidae</taxon>
        <taxon>Blepharisma</taxon>
    </lineage>
</organism>
<dbReference type="EMBL" id="CAJZBQ010000038">
    <property type="protein sequence ID" value="CAG9325441.1"/>
    <property type="molecule type" value="Genomic_DNA"/>
</dbReference>
<dbReference type="AlphaFoldDB" id="A0AAU9JUP4"/>
<dbReference type="GO" id="GO:0007030">
    <property type="term" value="P:Golgi organization"/>
    <property type="evidence" value="ECO:0007669"/>
    <property type="project" value="TreeGrafter"/>
</dbReference>
<evidence type="ECO:0000256" key="3">
    <source>
        <dbReference type="ARBA" id="ARBA00022707"/>
    </source>
</evidence>
<protein>
    <recommendedName>
        <fullName evidence="2">Dymeclin</fullName>
    </recommendedName>
</protein>
<gene>
    <name evidence="5" type="ORF">BSTOLATCC_MIC38695</name>
</gene>
<dbReference type="GO" id="GO:0005794">
    <property type="term" value="C:Golgi apparatus"/>
    <property type="evidence" value="ECO:0007669"/>
    <property type="project" value="TreeGrafter"/>
</dbReference>
<sequence length="689" mass="80883">MGNTLGDMVKQESKELQWNLLQSDAFYLELTSNTFQDRTPQDICKSVIKNSQKIEWIWQIMQKITQSWNTPNLVINLMLMLKHFFLFVFSEGIPYQFLFHHRAENHVENHDSSFHRLVPCHLTYKGEGRTIYISVPQSLTYEKQKEQAYLIETIKSNFPQVNDHITRTNERIYMVDDDGRNADIDDIYRHYNAESAEDVLSDPFKRSTKIYSIFKANINTTECDMDSPMSIFLKELIENLANSDTDKEIHKMQTGINLLLILLSSQLYYVEKPISKLRYSSFKPSPVIDILMNQPIEIGQQFIWKLLEVTIKYWKIEMPKLGYLSVLWNNNLKKLRMDESVYVAPRQALSLFLFLQGYYRAKNPFSMRNWEISWNEIGRLVSEQIENSMILLLFYNLSAHNPSFQTYLLSLTEPERFLEPMACYLYSAPKDCFRLYLTLITIHRLANDRNFIKFINNDVILQQIPWLQDFHIDSISLGSLLYLGLIKIYRENIRGTKDEYLHVISSSCLFFLAEFSVNLHEIPSMELLNIIKALVVKHNKLIAAETPASEIDANKDLIYLSIDILTKILFSTYTTNSYLLYAILHHSELFTKLKESDLLSTNIEIINEIISYLLAHIETENIMEGINTFCKTFKFSRAPEYLIFKDITSIQFFEEGRRWEECIIPYLWAETVNGLITLPNMEKILLFKV</sequence>
<dbReference type="PANTHER" id="PTHR12895:SF9">
    <property type="entry name" value="DYMECLIN"/>
    <property type="match status" value="1"/>
</dbReference>
<dbReference type="Proteomes" id="UP001162131">
    <property type="component" value="Unassembled WGS sequence"/>
</dbReference>
<comment type="caution">
    <text evidence="5">The sequence shown here is derived from an EMBL/GenBank/DDBJ whole genome shotgun (WGS) entry which is preliminary data.</text>
</comment>
<evidence type="ECO:0000313" key="6">
    <source>
        <dbReference type="Proteomes" id="UP001162131"/>
    </source>
</evidence>
<evidence type="ECO:0000256" key="4">
    <source>
        <dbReference type="ARBA" id="ARBA00023288"/>
    </source>
</evidence>
<accession>A0AAU9JUP4</accession>
<evidence type="ECO:0000256" key="1">
    <source>
        <dbReference type="ARBA" id="ARBA00010603"/>
    </source>
</evidence>
<evidence type="ECO:0000256" key="2">
    <source>
        <dbReference type="ARBA" id="ARBA00015736"/>
    </source>
</evidence>
<name>A0AAU9JUP4_9CILI</name>
<keyword evidence="4" id="KW-0449">Lipoprotein</keyword>
<reference evidence="5" key="1">
    <citation type="submission" date="2021-09" db="EMBL/GenBank/DDBJ databases">
        <authorList>
            <consortium name="AG Swart"/>
            <person name="Singh M."/>
            <person name="Singh A."/>
            <person name="Seah K."/>
            <person name="Emmerich C."/>
        </authorList>
    </citation>
    <scope>NUCLEOTIDE SEQUENCE</scope>
    <source>
        <strain evidence="5">ATCC30299</strain>
    </source>
</reference>
<evidence type="ECO:0000313" key="5">
    <source>
        <dbReference type="EMBL" id="CAG9325441.1"/>
    </source>
</evidence>